<evidence type="ECO:0000256" key="3">
    <source>
        <dbReference type="ARBA" id="ARBA00022630"/>
    </source>
</evidence>
<evidence type="ECO:0000256" key="1">
    <source>
        <dbReference type="ARBA" id="ARBA00001974"/>
    </source>
</evidence>
<feature type="domain" description="Acyl-CoA dehydrogenase/oxidase C-terminal" evidence="5">
    <location>
        <begin position="233"/>
        <end position="365"/>
    </location>
</feature>
<feature type="domain" description="Acyl-CoA oxidase/dehydrogenase middle" evidence="6">
    <location>
        <begin position="123"/>
        <end position="219"/>
    </location>
</feature>
<dbReference type="InterPro" id="IPR009075">
    <property type="entry name" value="AcylCo_DH/oxidase_C"/>
</dbReference>
<dbReference type="InterPro" id="IPR006091">
    <property type="entry name" value="Acyl-CoA_Oxase/DH_mid-dom"/>
</dbReference>
<dbReference type="Proteomes" id="UP000234190">
    <property type="component" value="Unassembled WGS sequence"/>
</dbReference>
<keyword evidence="9" id="KW-1185">Reference proteome</keyword>
<evidence type="ECO:0000259" key="5">
    <source>
        <dbReference type="Pfam" id="PF00441"/>
    </source>
</evidence>
<keyword evidence="3" id="KW-0285">Flavoprotein</keyword>
<evidence type="ECO:0000313" key="9">
    <source>
        <dbReference type="Proteomes" id="UP000234190"/>
    </source>
</evidence>
<dbReference type="GO" id="GO:0050660">
    <property type="term" value="F:flavin adenine dinucleotide binding"/>
    <property type="evidence" value="ECO:0007669"/>
    <property type="project" value="InterPro"/>
</dbReference>
<dbReference type="AlphaFoldDB" id="A0A2N4TZD8"/>
<dbReference type="InterPro" id="IPR013786">
    <property type="entry name" value="AcylCoA_DH/ox_N"/>
</dbReference>
<dbReference type="Gene3D" id="2.40.110.10">
    <property type="entry name" value="Butyryl-CoA Dehydrogenase, subunit A, domain 2"/>
    <property type="match status" value="1"/>
</dbReference>
<sequence>MSFVLTEDRKALVAGVEALCEQYPNDYWLERDRDGEYPHEFHRDLAQAGWLGIAMPEEYGGSGLGMTEAALMMHTISRSGAGFSGASAVHMNIFGLNPVVVFGSPEQRAKALPPLISGEHKACFAVTEPDAGLDTTKLTTRAVRDGDHYVVHGRKIWISTAQVANKMLLLARTTPLSEVKKPTQGLSLFYTDLDRSKIEVREIEKMGRKCVDSNMLFIDGLRIPVADRIGDEGEGFKYILHGLNPERILIAAEAVGLGRAALDRAVEYAKERSVFGRAIGQNQGIQHPLAQAWMQLEAADLMVQKAAYLYDEGLPCGEYANSAKYLAAEAAFNACQTAILTLGGMGYAKEYHVERYLRESFIPRIAPVSPQLIMCFIAEKVLGLPKSY</sequence>
<accession>A0A2N4TZD8</accession>
<dbReference type="SUPFAM" id="SSF47203">
    <property type="entry name" value="Acyl-CoA dehydrogenase C-terminal domain-like"/>
    <property type="match status" value="1"/>
</dbReference>
<dbReference type="InterPro" id="IPR036250">
    <property type="entry name" value="AcylCo_DH-like_C"/>
</dbReference>
<reference evidence="8 9" key="1">
    <citation type="submission" date="2017-10" db="EMBL/GenBank/DDBJ databases">
        <title>Two draft genome sequences of Pusillimonas sp. strains isolated from a nitrate- and radionuclide-contaminated groundwater in Russia.</title>
        <authorList>
            <person name="Grouzdev D.S."/>
            <person name="Tourova T.P."/>
            <person name="Goeva M.A."/>
            <person name="Babich T.L."/>
            <person name="Sokolova D.S."/>
            <person name="Abdullin R."/>
            <person name="Poltaraus A.B."/>
            <person name="Toshchakov S.V."/>
            <person name="Nazina T.N."/>
        </authorList>
    </citation>
    <scope>NUCLEOTIDE SEQUENCE [LARGE SCALE GENOMIC DNA]</scope>
    <source>
        <strain evidence="8 9">JR1/69-3-13</strain>
    </source>
</reference>
<evidence type="ECO:0000259" key="7">
    <source>
        <dbReference type="Pfam" id="PF02771"/>
    </source>
</evidence>
<dbReference type="InterPro" id="IPR009100">
    <property type="entry name" value="AcylCoA_DH/oxidase_NM_dom_sf"/>
</dbReference>
<dbReference type="OrthoDB" id="9769473at2"/>
<dbReference type="PANTHER" id="PTHR43884">
    <property type="entry name" value="ACYL-COA DEHYDROGENASE"/>
    <property type="match status" value="1"/>
</dbReference>
<dbReference type="PIRSF" id="PIRSF016578">
    <property type="entry name" value="HsaA"/>
    <property type="match status" value="1"/>
</dbReference>
<dbReference type="SUPFAM" id="SSF56645">
    <property type="entry name" value="Acyl-CoA dehydrogenase NM domain-like"/>
    <property type="match status" value="1"/>
</dbReference>
<dbReference type="Pfam" id="PF02770">
    <property type="entry name" value="Acyl-CoA_dh_M"/>
    <property type="match status" value="1"/>
</dbReference>
<dbReference type="PANTHER" id="PTHR43884:SF12">
    <property type="entry name" value="ISOVALERYL-COA DEHYDROGENASE, MITOCHONDRIAL-RELATED"/>
    <property type="match status" value="1"/>
</dbReference>
<comment type="similarity">
    <text evidence="2">Belongs to the acyl-CoA dehydrogenase family.</text>
</comment>
<proteinExistence type="inferred from homology"/>
<keyword evidence="4" id="KW-0274">FAD</keyword>
<dbReference type="Pfam" id="PF00441">
    <property type="entry name" value="Acyl-CoA_dh_1"/>
    <property type="match status" value="1"/>
</dbReference>
<evidence type="ECO:0000256" key="4">
    <source>
        <dbReference type="ARBA" id="ARBA00022827"/>
    </source>
</evidence>
<dbReference type="RefSeq" id="WP_102075649.1">
    <property type="nucleotide sequence ID" value="NZ_PDNW01000026.1"/>
</dbReference>
<organism evidence="8 9">
    <name type="scientific">Pollutimonas subterranea</name>
    <dbReference type="NCBI Taxonomy" id="2045210"/>
    <lineage>
        <taxon>Bacteria</taxon>
        <taxon>Pseudomonadati</taxon>
        <taxon>Pseudomonadota</taxon>
        <taxon>Betaproteobacteria</taxon>
        <taxon>Burkholderiales</taxon>
        <taxon>Alcaligenaceae</taxon>
        <taxon>Pollutimonas</taxon>
    </lineage>
</organism>
<feature type="domain" description="Acyl-CoA dehydrogenase/oxidase N-terminal" evidence="7">
    <location>
        <begin position="6"/>
        <end position="119"/>
    </location>
</feature>
<dbReference type="InterPro" id="IPR046373">
    <property type="entry name" value="Acyl-CoA_Oxase/DH_mid-dom_sf"/>
</dbReference>
<dbReference type="EMBL" id="PDNW01000026">
    <property type="protein sequence ID" value="PLC48131.1"/>
    <property type="molecule type" value="Genomic_DNA"/>
</dbReference>
<name>A0A2N4TZD8_9BURK</name>
<dbReference type="FunFam" id="1.20.140.10:FF:000012">
    <property type="entry name" value="Acyl-CoA dehydrogenase fadE12"/>
    <property type="match status" value="1"/>
</dbReference>
<comment type="cofactor">
    <cofactor evidence="1">
        <name>FAD</name>
        <dbReference type="ChEBI" id="CHEBI:57692"/>
    </cofactor>
</comment>
<dbReference type="Gene3D" id="1.10.540.10">
    <property type="entry name" value="Acyl-CoA dehydrogenase/oxidase, N-terminal domain"/>
    <property type="match status" value="1"/>
</dbReference>
<dbReference type="Pfam" id="PF02771">
    <property type="entry name" value="Acyl-CoA_dh_N"/>
    <property type="match status" value="1"/>
</dbReference>
<dbReference type="Gene3D" id="1.20.140.10">
    <property type="entry name" value="Butyryl-CoA Dehydrogenase, subunit A, domain 3"/>
    <property type="match status" value="1"/>
</dbReference>
<evidence type="ECO:0000256" key="2">
    <source>
        <dbReference type="ARBA" id="ARBA00009347"/>
    </source>
</evidence>
<protein>
    <submittedName>
        <fullName evidence="8">Acyl-CoA dehydrogenase</fullName>
    </submittedName>
</protein>
<evidence type="ECO:0000259" key="6">
    <source>
        <dbReference type="Pfam" id="PF02770"/>
    </source>
</evidence>
<gene>
    <name evidence="8" type="ORF">CR159_19610</name>
</gene>
<dbReference type="GO" id="GO:0003995">
    <property type="term" value="F:acyl-CoA dehydrogenase activity"/>
    <property type="evidence" value="ECO:0007669"/>
    <property type="project" value="TreeGrafter"/>
</dbReference>
<evidence type="ECO:0000313" key="8">
    <source>
        <dbReference type="EMBL" id="PLC48131.1"/>
    </source>
</evidence>
<comment type="caution">
    <text evidence="8">The sequence shown here is derived from an EMBL/GenBank/DDBJ whole genome shotgun (WGS) entry which is preliminary data.</text>
</comment>
<dbReference type="InterPro" id="IPR037069">
    <property type="entry name" value="AcylCoA_DH/ox_N_sf"/>
</dbReference>